<keyword evidence="6 9" id="KW-0238">DNA-binding</keyword>
<dbReference type="GO" id="GO:0045893">
    <property type="term" value="P:positive regulation of DNA-templated transcription"/>
    <property type="evidence" value="ECO:0007669"/>
    <property type="project" value="InterPro"/>
</dbReference>
<dbReference type="OrthoDB" id="5570801at2"/>
<dbReference type="AlphaFoldDB" id="A0A1N7SBE3"/>
<keyword evidence="13" id="KW-1185">Reference proteome</keyword>
<protein>
    <recommendedName>
        <fullName evidence="9 10">Flagellar transcriptional regulator FlhC</fullName>
    </recommendedName>
</protein>
<evidence type="ECO:0000313" key="12">
    <source>
        <dbReference type="EMBL" id="SIT44699.1"/>
    </source>
</evidence>
<gene>
    <name evidence="9 12" type="primary">flhC</name>
    <name evidence="12" type="ORF">BN2476_420132</name>
</gene>
<evidence type="ECO:0000256" key="9">
    <source>
        <dbReference type="HAMAP-Rule" id="MF_01891"/>
    </source>
</evidence>
<comment type="subcellular location">
    <subcellularLocation>
        <location evidence="9 10">Cytoplasm</location>
    </subcellularLocation>
</comment>
<keyword evidence="1 9" id="KW-0963">Cytoplasm</keyword>
<dbReference type="Proteomes" id="UP000195569">
    <property type="component" value="Unassembled WGS sequence"/>
</dbReference>
<dbReference type="GO" id="GO:0003677">
    <property type="term" value="F:DNA binding"/>
    <property type="evidence" value="ECO:0007669"/>
    <property type="project" value="UniProtKB-UniRule"/>
</dbReference>
<evidence type="ECO:0000256" key="7">
    <source>
        <dbReference type="ARBA" id="ARBA00023159"/>
    </source>
</evidence>
<dbReference type="RefSeq" id="WP_087736325.1">
    <property type="nucleotide sequence ID" value="NZ_CYGY02000042.1"/>
</dbReference>
<dbReference type="HAMAP" id="MF_01891">
    <property type="entry name" value="FhlC"/>
    <property type="match status" value="1"/>
</dbReference>
<comment type="similarity">
    <text evidence="9 10">Belongs to the FlhC family.</text>
</comment>
<evidence type="ECO:0000256" key="10">
    <source>
        <dbReference type="PIRNR" id="PIRNR003159"/>
    </source>
</evidence>
<evidence type="ECO:0000313" key="13">
    <source>
        <dbReference type="Proteomes" id="UP000195569"/>
    </source>
</evidence>
<dbReference type="GO" id="GO:0008270">
    <property type="term" value="F:zinc ion binding"/>
    <property type="evidence" value="ECO:0007669"/>
    <property type="project" value="UniProtKB-UniRule"/>
</dbReference>
<evidence type="ECO:0000256" key="3">
    <source>
        <dbReference type="ARBA" id="ARBA00022795"/>
    </source>
</evidence>
<dbReference type="GO" id="GO:1902208">
    <property type="term" value="P:regulation of bacterial-type flagellum assembly"/>
    <property type="evidence" value="ECO:0007669"/>
    <property type="project" value="UniProtKB-UniRule"/>
</dbReference>
<evidence type="ECO:0000256" key="6">
    <source>
        <dbReference type="ARBA" id="ARBA00023125"/>
    </source>
</evidence>
<dbReference type="InterPro" id="IPR007944">
    <property type="entry name" value="FlhC"/>
</dbReference>
<dbReference type="SUPFAM" id="SSF160930">
    <property type="entry name" value="FlhC-like"/>
    <property type="match status" value="1"/>
</dbReference>
<keyword evidence="4 9" id="KW-0862">Zinc</keyword>
<sequence>MAQKSVVLEVREITLAIELIELGARLQLLEAETTLSRDRLTRLYKEVKGESPPKGMLPFSTDWFMTWQPNIHSSLFYNVYRFMSQRGGCETIHSIVKAYRLYLEHVRLHLDEPVLSLTRAWTLVRFFDSGMLRTMPCTRCRGHFVAHTHDPYRDFVCGLCAPPSRAGKTRKAADAHGGGTQAPVGKLSGVAAEALPGGAEASR</sequence>
<comment type="function">
    <text evidence="9">Functions in complex with FlhD as a master transcriptional regulator that regulates transcription of several flagellar and non-flagellar operons by binding to their promoter region. Activates expression of class 2 flagellar genes, including fliA, which is a flagellum-specific sigma factor that turns on the class 3 genes. Also regulates genes whose products function in a variety of physiological pathways.</text>
</comment>
<name>A0A1N7SBE3_9BURK</name>
<proteinExistence type="inferred from homology"/>
<evidence type="ECO:0000256" key="5">
    <source>
        <dbReference type="ARBA" id="ARBA00023015"/>
    </source>
</evidence>
<feature type="binding site" evidence="9">
    <location>
        <position position="140"/>
    </location>
    <ligand>
        <name>Zn(2+)</name>
        <dbReference type="ChEBI" id="CHEBI:29105"/>
    </ligand>
</feature>
<evidence type="ECO:0000256" key="2">
    <source>
        <dbReference type="ARBA" id="ARBA00022723"/>
    </source>
</evidence>
<feature type="binding site" evidence="9">
    <location>
        <position position="137"/>
    </location>
    <ligand>
        <name>Zn(2+)</name>
        <dbReference type="ChEBI" id="CHEBI:29105"/>
    </ligand>
</feature>
<comment type="cofactor">
    <cofactor evidence="9">
        <name>Zn(2+)</name>
        <dbReference type="ChEBI" id="CHEBI:29105"/>
    </cofactor>
    <text evidence="9">Binds 1 zinc ion per subunit.</text>
</comment>
<keyword evidence="8 9" id="KW-0804">Transcription</keyword>
<dbReference type="GO" id="GO:0044781">
    <property type="term" value="P:bacterial-type flagellum organization"/>
    <property type="evidence" value="ECO:0007669"/>
    <property type="project" value="UniProtKB-KW"/>
</dbReference>
<evidence type="ECO:0000256" key="11">
    <source>
        <dbReference type="SAM" id="MobiDB-lite"/>
    </source>
</evidence>
<reference evidence="12" key="1">
    <citation type="submission" date="2016-12" db="EMBL/GenBank/DDBJ databases">
        <authorList>
            <person name="Moulin L."/>
        </authorList>
    </citation>
    <scope>NUCLEOTIDE SEQUENCE [LARGE SCALE GENOMIC DNA]</scope>
    <source>
        <strain evidence="12">STM 7183</strain>
    </source>
</reference>
<dbReference type="Pfam" id="PF05280">
    <property type="entry name" value="FlhC"/>
    <property type="match status" value="1"/>
</dbReference>
<evidence type="ECO:0000256" key="8">
    <source>
        <dbReference type="ARBA" id="ARBA00023163"/>
    </source>
</evidence>
<evidence type="ECO:0000256" key="4">
    <source>
        <dbReference type="ARBA" id="ARBA00022833"/>
    </source>
</evidence>
<organism evidence="12 13">
    <name type="scientific">Paraburkholderia piptadeniae</name>
    <dbReference type="NCBI Taxonomy" id="1701573"/>
    <lineage>
        <taxon>Bacteria</taxon>
        <taxon>Pseudomonadati</taxon>
        <taxon>Pseudomonadota</taxon>
        <taxon>Betaproteobacteria</taxon>
        <taxon>Burkholderiales</taxon>
        <taxon>Burkholderiaceae</taxon>
        <taxon>Paraburkholderia</taxon>
    </lineage>
</organism>
<evidence type="ECO:0000256" key="1">
    <source>
        <dbReference type="ARBA" id="ARBA00022490"/>
    </source>
</evidence>
<dbReference type="EMBL" id="CYGY02000042">
    <property type="protein sequence ID" value="SIT44699.1"/>
    <property type="molecule type" value="Genomic_DNA"/>
</dbReference>
<dbReference type="PIRSF" id="PIRSF003159">
    <property type="entry name" value="FlhC"/>
    <property type="match status" value="1"/>
</dbReference>
<comment type="subunit">
    <text evidence="9">Heterohexamer composed of two FlhC and four FlhD subunits. Each FlhC binds a FlhD dimer, forming a heterotrimer, and a hexamer assembles by dimerization of two heterotrimers.</text>
</comment>
<keyword evidence="7 9" id="KW-0010">Activator</keyword>
<keyword evidence="5 9" id="KW-0805">Transcription regulation</keyword>
<accession>A0A1N7SBE3</accession>
<keyword evidence="2 9" id="KW-0479">Metal-binding</keyword>
<feature type="binding site" evidence="9">
    <location>
        <position position="160"/>
    </location>
    <ligand>
        <name>Zn(2+)</name>
        <dbReference type="ChEBI" id="CHEBI:29105"/>
    </ligand>
</feature>
<dbReference type="NCBIfam" id="NF009365">
    <property type="entry name" value="PRK12722.1"/>
    <property type="match status" value="1"/>
</dbReference>
<feature type="binding site" evidence="9">
    <location>
        <position position="157"/>
    </location>
    <ligand>
        <name>Zn(2+)</name>
        <dbReference type="ChEBI" id="CHEBI:29105"/>
    </ligand>
</feature>
<dbReference type="GO" id="GO:0005737">
    <property type="term" value="C:cytoplasm"/>
    <property type="evidence" value="ECO:0007669"/>
    <property type="project" value="UniProtKB-SubCell"/>
</dbReference>
<keyword evidence="3 9" id="KW-1005">Bacterial flagellum biogenesis</keyword>
<comment type="caution">
    <text evidence="12">The sequence shown here is derived from an EMBL/GenBank/DDBJ whole genome shotgun (WGS) entry which is preliminary data.</text>
</comment>
<feature type="region of interest" description="Disordered" evidence="11">
    <location>
        <begin position="168"/>
        <end position="189"/>
    </location>
</feature>